<accession>A0A2M8CE70</accession>
<evidence type="ECO:0000259" key="9">
    <source>
        <dbReference type="PROSITE" id="PS51826"/>
    </source>
</evidence>
<dbReference type="PROSITE" id="PS00189">
    <property type="entry name" value="LIPOYL"/>
    <property type="match status" value="1"/>
</dbReference>
<dbReference type="GO" id="GO:0031405">
    <property type="term" value="F:lipoic acid binding"/>
    <property type="evidence" value="ECO:0007669"/>
    <property type="project" value="TreeGrafter"/>
</dbReference>
<dbReference type="STRING" id="1805029.AUK42_00945"/>
<comment type="cofactor">
    <cofactor evidence="1 7">
        <name>(R)-lipoate</name>
        <dbReference type="ChEBI" id="CHEBI:83088"/>
    </cofactor>
</comment>
<dbReference type="InterPro" id="IPR050743">
    <property type="entry name" value="2-oxoacid_DH_E2_comp"/>
</dbReference>
<evidence type="ECO:0000313" key="13">
    <source>
        <dbReference type="Proteomes" id="UP000228560"/>
    </source>
</evidence>
<dbReference type="InterPro" id="IPR004167">
    <property type="entry name" value="PSBD"/>
</dbReference>
<evidence type="ECO:0000256" key="7">
    <source>
        <dbReference type="RuleBase" id="RU003423"/>
    </source>
</evidence>
<accession>A0A1J5GP56</accession>
<dbReference type="PANTHER" id="PTHR43178:SF5">
    <property type="entry name" value="LIPOAMIDE ACYLTRANSFERASE COMPONENT OF BRANCHED-CHAIN ALPHA-KETO ACID DEHYDROGENASE COMPLEX, MITOCHONDRIAL"/>
    <property type="match status" value="1"/>
</dbReference>
<comment type="caution">
    <text evidence="10">The sequence shown here is derived from an EMBL/GenBank/DDBJ whole genome shotgun (WGS) entry which is preliminary data.</text>
</comment>
<dbReference type="PROSITE" id="PS50968">
    <property type="entry name" value="BIOTINYL_LIPOYL"/>
    <property type="match status" value="1"/>
</dbReference>
<feature type="domain" description="Peripheral subunit-binding (PSBD)" evidence="9">
    <location>
        <begin position="97"/>
        <end position="134"/>
    </location>
</feature>
<dbReference type="SUPFAM" id="SSF51230">
    <property type="entry name" value="Single hybrid motif"/>
    <property type="match status" value="1"/>
</dbReference>
<sequence length="409" mass="44747">MVIPVIMPKQGETVESCIIVEWKKKEGDRVEKDEIICQVETNKAIFEIIAPEKGILLKILFKEGEDVPVYTPIAIIGEPGESMDNLIPASHLDSSVPISPRARHLAEEKGVEISKILGTGPEGRIMAQDVLNFLSKPGAITPEEVTPGLAKSPLPVQVSLSACVPAQAGTQKGPVSFYLGSQKEIPVQGIRKIIADKMFKSLQNSAQLTLNASAEVSTLLSLKEGWKKAASESDLSRISINDLVSYALIKTLPQFRTLNAHFLIDKIVEYDNIHLGIAVDTPRGLMVPVIHQAQLKSLVEISKETRRLKQACLDGSIQLEEMEGGTFTLTNLGMFGIESFTPILNIPEVVILGVNNIRLQPVRENSEIKYLPHLGLSLTMDHRAVDGATGAKFLNRLAFILTHYDSLPI</sequence>
<keyword evidence="4 7" id="KW-0808">Transferase</keyword>
<dbReference type="EC" id="2.3.1.-" evidence="7"/>
<dbReference type="Pfam" id="PF00364">
    <property type="entry name" value="Biotin_lipoyl"/>
    <property type="match status" value="1"/>
</dbReference>
<dbReference type="Gene3D" id="2.40.50.100">
    <property type="match status" value="1"/>
</dbReference>
<evidence type="ECO:0000313" key="10">
    <source>
        <dbReference type="EMBL" id="OIP74629.1"/>
    </source>
</evidence>
<dbReference type="AlphaFoldDB" id="A0A1J5GP56"/>
<reference evidence="11 13" key="2">
    <citation type="submission" date="2017-09" db="EMBL/GenBank/DDBJ databases">
        <title>Depth-based differentiation of microbial function through sediment-hosted aquifers and enrichment of novel symbionts in the deep terrestrial subsurface.</title>
        <authorList>
            <person name="Probst A.J."/>
            <person name="Ladd B."/>
            <person name="Jarett J.K."/>
            <person name="Geller-Mcgrath D.E."/>
            <person name="Sieber C.M."/>
            <person name="Emerson J.B."/>
            <person name="Anantharaman K."/>
            <person name="Thomas B.C."/>
            <person name="Malmstrom R."/>
            <person name="Stieglmeier M."/>
            <person name="Klingl A."/>
            <person name="Woyke T."/>
            <person name="Ryan C.M."/>
            <person name="Banfield J.F."/>
        </authorList>
    </citation>
    <scope>NUCLEOTIDE SEQUENCE [LARGE SCALE GENOMIC DNA]</scope>
    <source>
        <strain evidence="11">CG_4_9_14_3_um_filter_33_16</strain>
    </source>
</reference>
<keyword evidence="6 7" id="KW-0012">Acyltransferase</keyword>
<dbReference type="GO" id="GO:0005737">
    <property type="term" value="C:cytoplasm"/>
    <property type="evidence" value="ECO:0007669"/>
    <property type="project" value="TreeGrafter"/>
</dbReference>
<dbReference type="InterPro" id="IPR001078">
    <property type="entry name" value="2-oxoacid_DH_actylTfrase"/>
</dbReference>
<comment type="similarity">
    <text evidence="2 7">Belongs to the 2-oxoacid dehydrogenase family.</text>
</comment>
<evidence type="ECO:0000256" key="5">
    <source>
        <dbReference type="ARBA" id="ARBA00022823"/>
    </source>
</evidence>
<dbReference type="Pfam" id="PF00198">
    <property type="entry name" value="2-oxoacid_dh"/>
    <property type="match status" value="1"/>
</dbReference>
<dbReference type="SUPFAM" id="SSF52777">
    <property type="entry name" value="CoA-dependent acyltransferases"/>
    <property type="match status" value="1"/>
</dbReference>
<reference evidence="10 12" key="1">
    <citation type="journal article" date="2016" name="Environ. Microbiol.">
        <title>Genomic resolution of a cold subsurface aquifer community provides metabolic insights for novel microbes adapted to high CO concentrations.</title>
        <authorList>
            <person name="Probst A.J."/>
            <person name="Castelle C.J."/>
            <person name="Singh A."/>
            <person name="Brown C.T."/>
            <person name="Anantharaman K."/>
            <person name="Sharon I."/>
            <person name="Hug L.A."/>
            <person name="Burstein D."/>
            <person name="Emerson J.B."/>
            <person name="Thomas B.C."/>
            <person name="Banfield J.F."/>
        </authorList>
    </citation>
    <scope>NUCLEOTIDE SEQUENCE [LARGE SCALE GENOMIC DNA]</scope>
    <source>
        <strain evidence="10">CG2_30_33_13</strain>
    </source>
</reference>
<dbReference type="EMBL" id="PFTV01000064">
    <property type="protein sequence ID" value="PJB57348.1"/>
    <property type="molecule type" value="Genomic_DNA"/>
</dbReference>
<evidence type="ECO:0000259" key="8">
    <source>
        <dbReference type="PROSITE" id="PS50968"/>
    </source>
</evidence>
<dbReference type="InterPro" id="IPR011053">
    <property type="entry name" value="Single_hybrid_motif"/>
</dbReference>
<dbReference type="InterPro" id="IPR036625">
    <property type="entry name" value="E3-bd_dom_sf"/>
</dbReference>
<evidence type="ECO:0000313" key="11">
    <source>
        <dbReference type="EMBL" id="PJB57348.1"/>
    </source>
</evidence>
<proteinExistence type="inferred from homology"/>
<dbReference type="GO" id="GO:0016407">
    <property type="term" value="F:acetyltransferase activity"/>
    <property type="evidence" value="ECO:0007669"/>
    <property type="project" value="TreeGrafter"/>
</dbReference>
<dbReference type="Gene3D" id="4.10.320.10">
    <property type="entry name" value="E3-binding domain"/>
    <property type="match status" value="1"/>
</dbReference>
<dbReference type="InterPro" id="IPR003016">
    <property type="entry name" value="2-oxoA_DH_lipoyl-BS"/>
</dbReference>
<evidence type="ECO:0000256" key="3">
    <source>
        <dbReference type="ARBA" id="ARBA00011484"/>
    </source>
</evidence>
<name>A0A1J5GP56_9BACT</name>
<organism evidence="10 12">
    <name type="scientific">Candidatus Infernicultor aquiphilus</name>
    <dbReference type="NCBI Taxonomy" id="1805029"/>
    <lineage>
        <taxon>Bacteria</taxon>
        <taxon>Pseudomonadati</taxon>
        <taxon>Atribacterota</taxon>
        <taxon>Candidatus Phoenicimicrobiia</taxon>
        <taxon>Candidatus Pheonicimicrobiales</taxon>
        <taxon>Candidatus Phoenicimicrobiaceae</taxon>
        <taxon>Candidatus Infernicultor</taxon>
    </lineage>
</organism>
<dbReference type="Proteomes" id="UP000228560">
    <property type="component" value="Unassembled WGS sequence"/>
</dbReference>
<dbReference type="EMBL" id="MNYY01000020">
    <property type="protein sequence ID" value="OIP74629.1"/>
    <property type="molecule type" value="Genomic_DNA"/>
</dbReference>
<evidence type="ECO:0000313" key="12">
    <source>
        <dbReference type="Proteomes" id="UP000182763"/>
    </source>
</evidence>
<evidence type="ECO:0000256" key="1">
    <source>
        <dbReference type="ARBA" id="ARBA00001938"/>
    </source>
</evidence>
<dbReference type="InterPro" id="IPR000089">
    <property type="entry name" value="Biotin_lipoyl"/>
</dbReference>
<comment type="subunit">
    <text evidence="3">Forms a 24-polypeptide structural core with octahedral symmetry.</text>
</comment>
<keyword evidence="5 7" id="KW-0450">Lipoyl</keyword>
<dbReference type="Gene3D" id="3.30.559.10">
    <property type="entry name" value="Chloramphenicol acetyltransferase-like domain"/>
    <property type="match status" value="1"/>
</dbReference>
<dbReference type="PANTHER" id="PTHR43178">
    <property type="entry name" value="DIHYDROLIPOAMIDE ACETYLTRANSFERASE COMPONENT OF PYRUVATE DEHYDROGENASE COMPLEX"/>
    <property type="match status" value="1"/>
</dbReference>
<evidence type="ECO:0000256" key="6">
    <source>
        <dbReference type="ARBA" id="ARBA00023315"/>
    </source>
</evidence>
<evidence type="ECO:0000256" key="2">
    <source>
        <dbReference type="ARBA" id="ARBA00007317"/>
    </source>
</evidence>
<dbReference type="CDD" id="cd06849">
    <property type="entry name" value="lipoyl_domain"/>
    <property type="match status" value="1"/>
</dbReference>
<dbReference type="SUPFAM" id="SSF47005">
    <property type="entry name" value="Peripheral subunit-binding domain of 2-oxo acid dehydrogenase complex"/>
    <property type="match status" value="1"/>
</dbReference>
<evidence type="ECO:0000256" key="4">
    <source>
        <dbReference type="ARBA" id="ARBA00022679"/>
    </source>
</evidence>
<dbReference type="Proteomes" id="UP000182763">
    <property type="component" value="Unassembled WGS sequence"/>
</dbReference>
<feature type="domain" description="Lipoyl-binding" evidence="8">
    <location>
        <begin position="2"/>
        <end position="77"/>
    </location>
</feature>
<dbReference type="InterPro" id="IPR023213">
    <property type="entry name" value="CAT-like_dom_sf"/>
</dbReference>
<gene>
    <name evidence="10" type="ORF">AUK42_00945</name>
    <name evidence="11" type="ORF">CO097_02635</name>
</gene>
<protein>
    <recommendedName>
        <fullName evidence="7">Dihydrolipoamide acetyltransferase component of pyruvate dehydrogenase complex</fullName>
        <ecNumber evidence="7">2.3.1.-</ecNumber>
    </recommendedName>
</protein>
<dbReference type="PROSITE" id="PS51826">
    <property type="entry name" value="PSBD"/>
    <property type="match status" value="1"/>
</dbReference>
<dbReference type="Pfam" id="PF02817">
    <property type="entry name" value="E3_binding"/>
    <property type="match status" value="1"/>
</dbReference>